<keyword evidence="3" id="KW-0418">Kinase</keyword>
<dbReference type="EMBL" id="ML170231">
    <property type="protein sequence ID" value="TDL16987.1"/>
    <property type="molecule type" value="Genomic_DNA"/>
</dbReference>
<dbReference type="InterPro" id="IPR011009">
    <property type="entry name" value="Kinase-like_dom_sf"/>
</dbReference>
<feature type="region of interest" description="Disordered" evidence="1">
    <location>
        <begin position="400"/>
        <end position="459"/>
    </location>
</feature>
<dbReference type="PROSITE" id="PS00108">
    <property type="entry name" value="PROTEIN_KINASE_ST"/>
    <property type="match status" value="1"/>
</dbReference>
<dbReference type="OrthoDB" id="122279at2759"/>
<evidence type="ECO:0000259" key="2">
    <source>
        <dbReference type="PROSITE" id="PS50011"/>
    </source>
</evidence>
<feature type="domain" description="Protein kinase" evidence="2">
    <location>
        <begin position="40"/>
        <end position="311"/>
    </location>
</feature>
<keyword evidence="3" id="KW-0808">Transferase</keyword>
<accession>A0A4Y7PNI5</accession>
<dbReference type="SMART" id="SM00220">
    <property type="entry name" value="S_TKc"/>
    <property type="match status" value="1"/>
</dbReference>
<dbReference type="InterPro" id="IPR051681">
    <property type="entry name" value="Ser/Thr_Kinases-Pseudokinases"/>
</dbReference>
<dbReference type="Pfam" id="PF07714">
    <property type="entry name" value="PK_Tyr_Ser-Thr"/>
    <property type="match status" value="1"/>
</dbReference>
<proteinExistence type="predicted"/>
<evidence type="ECO:0000313" key="4">
    <source>
        <dbReference type="Proteomes" id="UP000294933"/>
    </source>
</evidence>
<name>A0A4Y7PNI5_9AGAM</name>
<sequence length="459" mass="50231">LLDRNQPSCENNILLARAIARLSKRSGCYPDCLILSNVRRTREHPVAGGGFADVWQGISDGRPVALKALRIYAKPSREIALKEFCHEATIWRQLVHPNILPFYGVFKGDDAFDRLCLVSPWMDAGNVSTYLAMHTSADRISLLADVANGLDYLHLFVTPIVHGDLKGANIFVTNNLTACLGDFGLSHFKDSVDSTLGSTTGHTTGTLRWQAPELFQRGDDGHARRPSRETDSYSFGCVCLELITDRPPFSEIRTDFAVLAAIMNGETPRRPSVDLAHRGLDDSLWAVIEKCWHRDPNLRPTSKHLVQYFNLRRGLIGPDQVFMMPDGVEREINPASSLREGTVSEKVLQPLAATSPTASTTTYANGLFPNYQPRAHRQSARLLIRTLATTAAEAQAAAAAANNTSTTIAGPAPKKRKKDAPSDYAPPLKRSLTGNKHDNAIGAKTSRQRGGAATIENVS</sequence>
<dbReference type="PANTHER" id="PTHR44329:SF214">
    <property type="entry name" value="PROTEIN KINASE DOMAIN-CONTAINING PROTEIN"/>
    <property type="match status" value="1"/>
</dbReference>
<evidence type="ECO:0000256" key="1">
    <source>
        <dbReference type="SAM" id="MobiDB-lite"/>
    </source>
</evidence>
<feature type="compositionally biased region" description="Low complexity" evidence="1">
    <location>
        <begin position="400"/>
        <end position="409"/>
    </location>
</feature>
<dbReference type="Gene3D" id="1.10.510.10">
    <property type="entry name" value="Transferase(Phosphotransferase) domain 1"/>
    <property type="match status" value="1"/>
</dbReference>
<dbReference type="InterPro" id="IPR000719">
    <property type="entry name" value="Prot_kinase_dom"/>
</dbReference>
<dbReference type="SUPFAM" id="SSF56112">
    <property type="entry name" value="Protein kinase-like (PK-like)"/>
    <property type="match status" value="1"/>
</dbReference>
<dbReference type="GO" id="GO:0004674">
    <property type="term" value="F:protein serine/threonine kinase activity"/>
    <property type="evidence" value="ECO:0007669"/>
    <property type="project" value="TreeGrafter"/>
</dbReference>
<keyword evidence="4" id="KW-1185">Reference proteome</keyword>
<dbReference type="PROSITE" id="PS50011">
    <property type="entry name" value="PROTEIN_KINASE_DOM"/>
    <property type="match status" value="1"/>
</dbReference>
<dbReference type="GO" id="GO:0005524">
    <property type="term" value="F:ATP binding"/>
    <property type="evidence" value="ECO:0007669"/>
    <property type="project" value="InterPro"/>
</dbReference>
<reference evidence="3 4" key="1">
    <citation type="submission" date="2018-06" db="EMBL/GenBank/DDBJ databases">
        <title>A transcriptomic atlas of mushroom development highlights an independent origin of complex multicellularity.</title>
        <authorList>
            <consortium name="DOE Joint Genome Institute"/>
            <person name="Krizsan K."/>
            <person name="Almasi E."/>
            <person name="Merenyi Z."/>
            <person name="Sahu N."/>
            <person name="Viragh M."/>
            <person name="Koszo T."/>
            <person name="Mondo S."/>
            <person name="Kiss B."/>
            <person name="Balint B."/>
            <person name="Kues U."/>
            <person name="Barry K."/>
            <person name="Hegedus J.C."/>
            <person name="Henrissat B."/>
            <person name="Johnson J."/>
            <person name="Lipzen A."/>
            <person name="Ohm R."/>
            <person name="Nagy I."/>
            <person name="Pangilinan J."/>
            <person name="Yan J."/>
            <person name="Xiong Y."/>
            <person name="Grigoriev I.V."/>
            <person name="Hibbett D.S."/>
            <person name="Nagy L.G."/>
        </authorList>
    </citation>
    <scope>NUCLEOTIDE SEQUENCE [LARGE SCALE GENOMIC DNA]</scope>
    <source>
        <strain evidence="3 4">SZMC22713</strain>
    </source>
</reference>
<protein>
    <submittedName>
        <fullName evidence="3">Kinase-like protein</fullName>
    </submittedName>
</protein>
<dbReference type="STRING" id="50990.A0A4Y7PNI5"/>
<feature type="non-terminal residue" evidence="3">
    <location>
        <position position="1"/>
    </location>
</feature>
<organism evidence="3 4">
    <name type="scientific">Rickenella mellea</name>
    <dbReference type="NCBI Taxonomy" id="50990"/>
    <lineage>
        <taxon>Eukaryota</taxon>
        <taxon>Fungi</taxon>
        <taxon>Dikarya</taxon>
        <taxon>Basidiomycota</taxon>
        <taxon>Agaricomycotina</taxon>
        <taxon>Agaricomycetes</taxon>
        <taxon>Hymenochaetales</taxon>
        <taxon>Rickenellaceae</taxon>
        <taxon>Rickenella</taxon>
    </lineage>
</organism>
<gene>
    <name evidence="3" type="ORF">BD410DRAFT_730598</name>
</gene>
<dbReference type="InterPro" id="IPR008271">
    <property type="entry name" value="Ser/Thr_kinase_AS"/>
</dbReference>
<dbReference type="InterPro" id="IPR001245">
    <property type="entry name" value="Ser-Thr/Tyr_kinase_cat_dom"/>
</dbReference>
<evidence type="ECO:0000313" key="3">
    <source>
        <dbReference type="EMBL" id="TDL16987.1"/>
    </source>
</evidence>
<dbReference type="AlphaFoldDB" id="A0A4Y7PNI5"/>
<dbReference type="PANTHER" id="PTHR44329">
    <property type="entry name" value="SERINE/THREONINE-PROTEIN KINASE TNNI3K-RELATED"/>
    <property type="match status" value="1"/>
</dbReference>
<dbReference type="Proteomes" id="UP000294933">
    <property type="component" value="Unassembled WGS sequence"/>
</dbReference>
<dbReference type="VEuPathDB" id="FungiDB:BD410DRAFT_730598"/>